<feature type="region of interest" description="Disordered" evidence="1">
    <location>
        <begin position="157"/>
        <end position="187"/>
    </location>
</feature>
<evidence type="ECO:0000256" key="1">
    <source>
        <dbReference type="SAM" id="MobiDB-lite"/>
    </source>
</evidence>
<organism evidence="2 3">
    <name type="scientific">Streptomyces nanshensis</name>
    <dbReference type="NCBI Taxonomy" id="518642"/>
    <lineage>
        <taxon>Bacteria</taxon>
        <taxon>Bacillati</taxon>
        <taxon>Actinomycetota</taxon>
        <taxon>Actinomycetes</taxon>
        <taxon>Kitasatosporales</taxon>
        <taxon>Streptomycetaceae</taxon>
        <taxon>Streptomyces</taxon>
    </lineage>
</organism>
<accession>A0A1E7LN58</accession>
<dbReference type="PATRIC" id="fig|518642.7.peg.6711"/>
<proteinExistence type="predicted"/>
<dbReference type="Proteomes" id="UP000175971">
    <property type="component" value="Unassembled WGS sequence"/>
</dbReference>
<keyword evidence="3" id="KW-1185">Reference proteome</keyword>
<sequence length="187" mass="19975">MLGEFTEPQWLRVADQLTEEAVAGGEVADPFPYVVVDADREELGELLVVPDHAQRPVLGVDEDDRRLDDPPQHLGQRQFPADRHDGLQQAVEPVAGAPGLVDAALQFVQQLVEPQAREPGPPGLTGIPAHGYLRRLRGRRTAGVRSSNVAAAPRGLMSSARPHGISSGPYGISTRPCVVTAAPRPGP</sequence>
<gene>
    <name evidence="2" type="ORF">AN221_26675</name>
</gene>
<name>A0A1E7LN58_9ACTN</name>
<protein>
    <submittedName>
        <fullName evidence="2">Uncharacterized protein</fullName>
    </submittedName>
</protein>
<dbReference type="EMBL" id="LJGZ01000097">
    <property type="protein sequence ID" value="OEV17632.1"/>
    <property type="molecule type" value="Genomic_DNA"/>
</dbReference>
<evidence type="ECO:0000313" key="2">
    <source>
        <dbReference type="EMBL" id="OEV17632.1"/>
    </source>
</evidence>
<dbReference type="AlphaFoldDB" id="A0A1E7LN58"/>
<evidence type="ECO:0000313" key="3">
    <source>
        <dbReference type="Proteomes" id="UP000175971"/>
    </source>
</evidence>
<reference evidence="2 3" key="1">
    <citation type="journal article" date="2016" name="Front. Microbiol.">
        <title>Comparative Genomics Analysis of Streptomyces Species Reveals Their Adaptation to the Marine Environment and Their Diversity at the Genomic Level.</title>
        <authorList>
            <person name="Tian X."/>
            <person name="Zhang Z."/>
            <person name="Yang T."/>
            <person name="Chen M."/>
            <person name="Li J."/>
            <person name="Chen F."/>
            <person name="Yang J."/>
            <person name="Li W."/>
            <person name="Zhang B."/>
            <person name="Zhang Z."/>
            <person name="Wu J."/>
            <person name="Zhang C."/>
            <person name="Long L."/>
            <person name="Xiao J."/>
        </authorList>
    </citation>
    <scope>NUCLEOTIDE SEQUENCE [LARGE SCALE GENOMIC DNA]</scope>
    <source>
        <strain evidence="2 3">SCSIO M10372</strain>
    </source>
</reference>
<comment type="caution">
    <text evidence="2">The sequence shown here is derived from an EMBL/GenBank/DDBJ whole genome shotgun (WGS) entry which is preliminary data.</text>
</comment>